<feature type="compositionally biased region" description="Basic and acidic residues" evidence="1">
    <location>
        <begin position="222"/>
        <end position="232"/>
    </location>
</feature>
<evidence type="ECO:0000313" key="2">
    <source>
        <dbReference type="EMBL" id="KAK3293762.1"/>
    </source>
</evidence>
<gene>
    <name evidence="2" type="ORF">B0H64DRAFT_405418</name>
</gene>
<organism evidence="2 3">
    <name type="scientific">Chaetomium fimeti</name>
    <dbReference type="NCBI Taxonomy" id="1854472"/>
    <lineage>
        <taxon>Eukaryota</taxon>
        <taxon>Fungi</taxon>
        <taxon>Dikarya</taxon>
        <taxon>Ascomycota</taxon>
        <taxon>Pezizomycotina</taxon>
        <taxon>Sordariomycetes</taxon>
        <taxon>Sordariomycetidae</taxon>
        <taxon>Sordariales</taxon>
        <taxon>Chaetomiaceae</taxon>
        <taxon>Chaetomium</taxon>
    </lineage>
</organism>
<dbReference type="Proteomes" id="UP001278766">
    <property type="component" value="Unassembled WGS sequence"/>
</dbReference>
<dbReference type="Gene3D" id="3.30.460.40">
    <property type="match status" value="1"/>
</dbReference>
<reference evidence="2" key="1">
    <citation type="journal article" date="2023" name="Mol. Phylogenet. Evol.">
        <title>Genome-scale phylogeny and comparative genomics of the fungal order Sordariales.</title>
        <authorList>
            <person name="Hensen N."/>
            <person name="Bonometti L."/>
            <person name="Westerberg I."/>
            <person name="Brannstrom I.O."/>
            <person name="Guillou S."/>
            <person name="Cros-Aarteil S."/>
            <person name="Calhoun S."/>
            <person name="Haridas S."/>
            <person name="Kuo A."/>
            <person name="Mondo S."/>
            <person name="Pangilinan J."/>
            <person name="Riley R."/>
            <person name="LaButti K."/>
            <person name="Andreopoulos B."/>
            <person name="Lipzen A."/>
            <person name="Chen C."/>
            <person name="Yan M."/>
            <person name="Daum C."/>
            <person name="Ng V."/>
            <person name="Clum A."/>
            <person name="Steindorff A."/>
            <person name="Ohm R.A."/>
            <person name="Martin F."/>
            <person name="Silar P."/>
            <person name="Natvig D.O."/>
            <person name="Lalanne C."/>
            <person name="Gautier V."/>
            <person name="Ament-Velasquez S.L."/>
            <person name="Kruys A."/>
            <person name="Hutchinson M.I."/>
            <person name="Powell A.J."/>
            <person name="Barry K."/>
            <person name="Miller A.N."/>
            <person name="Grigoriev I.V."/>
            <person name="Debuchy R."/>
            <person name="Gladieux P."/>
            <person name="Hiltunen Thoren M."/>
            <person name="Johannesson H."/>
        </authorList>
    </citation>
    <scope>NUCLEOTIDE SEQUENCE</scope>
    <source>
        <strain evidence="2">CBS 168.71</strain>
    </source>
</reference>
<reference evidence="2" key="2">
    <citation type="submission" date="2023-06" db="EMBL/GenBank/DDBJ databases">
        <authorList>
            <consortium name="Lawrence Berkeley National Laboratory"/>
            <person name="Haridas S."/>
            <person name="Hensen N."/>
            <person name="Bonometti L."/>
            <person name="Westerberg I."/>
            <person name="Brannstrom I.O."/>
            <person name="Guillou S."/>
            <person name="Cros-Aarteil S."/>
            <person name="Calhoun S."/>
            <person name="Kuo A."/>
            <person name="Mondo S."/>
            <person name="Pangilinan J."/>
            <person name="Riley R."/>
            <person name="Labutti K."/>
            <person name="Andreopoulos B."/>
            <person name="Lipzen A."/>
            <person name="Chen C."/>
            <person name="Yanf M."/>
            <person name="Daum C."/>
            <person name="Ng V."/>
            <person name="Clum A."/>
            <person name="Steindorff A."/>
            <person name="Ohm R."/>
            <person name="Martin F."/>
            <person name="Silar P."/>
            <person name="Natvig D."/>
            <person name="Lalanne C."/>
            <person name="Gautier V."/>
            <person name="Ament-Velasquez S.L."/>
            <person name="Kruys A."/>
            <person name="Hutchinson M.I."/>
            <person name="Powell A.J."/>
            <person name="Barry K."/>
            <person name="Miller A.N."/>
            <person name="Grigoriev I.V."/>
            <person name="Debuchy R."/>
            <person name="Gladieux P."/>
            <person name="Thoren M.H."/>
            <person name="Johannesson H."/>
        </authorList>
    </citation>
    <scope>NUCLEOTIDE SEQUENCE</scope>
    <source>
        <strain evidence="2">CBS 168.71</strain>
    </source>
</reference>
<accession>A0AAE0LQJ0</accession>
<proteinExistence type="predicted"/>
<dbReference type="AlphaFoldDB" id="A0AAE0LQJ0"/>
<feature type="compositionally biased region" description="Acidic residues" evidence="1">
    <location>
        <begin position="234"/>
        <end position="245"/>
    </location>
</feature>
<feature type="region of interest" description="Disordered" evidence="1">
    <location>
        <begin position="222"/>
        <end position="245"/>
    </location>
</feature>
<evidence type="ECO:0000256" key="1">
    <source>
        <dbReference type="SAM" id="MobiDB-lite"/>
    </source>
</evidence>
<dbReference type="EMBL" id="JAUEPN010000006">
    <property type="protein sequence ID" value="KAK3293762.1"/>
    <property type="molecule type" value="Genomic_DNA"/>
</dbReference>
<comment type="caution">
    <text evidence="2">The sequence shown here is derived from an EMBL/GenBank/DDBJ whole genome shotgun (WGS) entry which is preliminary data.</text>
</comment>
<dbReference type="GeneID" id="87841394"/>
<keyword evidence="3" id="KW-1185">Reference proteome</keyword>
<evidence type="ECO:0000313" key="3">
    <source>
        <dbReference type="Proteomes" id="UP001278766"/>
    </source>
</evidence>
<feature type="non-terminal residue" evidence="2">
    <location>
        <position position="1"/>
    </location>
</feature>
<protein>
    <submittedName>
        <fullName evidence="2">Uncharacterized protein</fullName>
    </submittedName>
</protein>
<name>A0AAE0LQJ0_9PEZI</name>
<sequence length="245" mass="27536">MSCQYYPPADLDELEEVATEATVSQQIEALQTIADIFNHHQLPYGLMGGMNFYLRGSGRTTDDVDLAVTGSQSLQTTLDFLDHDERVTRPRNKMSWMGGVARTFVRVGEQQVQIDLKWQKSEGHGMPMDLNAATELRHIIQGHTTAVRFLKIGPLVKAKFQSYGRGKPGDYADLVFICTHPGYREEVREVADEIRMEKRELFVQELLQTRVDGCEDIRSVLRVDGGEEKGTDEAGGESEPDSEQV</sequence>
<dbReference type="RefSeq" id="XP_062657276.1">
    <property type="nucleotide sequence ID" value="XM_062804446.1"/>
</dbReference>
<dbReference type="InterPro" id="IPR043519">
    <property type="entry name" value="NT_sf"/>
</dbReference>
<dbReference type="SUPFAM" id="SSF81301">
    <property type="entry name" value="Nucleotidyltransferase"/>
    <property type="match status" value="1"/>
</dbReference>